<feature type="transmembrane region" description="Helical" evidence="5">
    <location>
        <begin position="160"/>
        <end position="179"/>
    </location>
</feature>
<feature type="transmembrane region" description="Helical" evidence="5">
    <location>
        <begin position="226"/>
        <end position="245"/>
    </location>
</feature>
<name>A0A934VRX5_9BACT</name>
<feature type="transmembrane region" description="Helical" evidence="5">
    <location>
        <begin position="396"/>
        <end position="415"/>
    </location>
</feature>
<evidence type="ECO:0000256" key="1">
    <source>
        <dbReference type="ARBA" id="ARBA00004141"/>
    </source>
</evidence>
<comment type="subcellular location">
    <subcellularLocation>
        <location evidence="1">Membrane</location>
        <topology evidence="1">Multi-pass membrane protein</topology>
    </subcellularLocation>
</comment>
<protein>
    <submittedName>
        <fullName evidence="7">O-antigen ligase family protein</fullName>
    </submittedName>
</protein>
<dbReference type="Pfam" id="PF04932">
    <property type="entry name" value="Wzy_C"/>
    <property type="match status" value="1"/>
</dbReference>
<feature type="transmembrane region" description="Helical" evidence="5">
    <location>
        <begin position="251"/>
        <end position="269"/>
    </location>
</feature>
<keyword evidence="7" id="KW-0436">Ligase</keyword>
<accession>A0A934VRX5</accession>
<dbReference type="PANTHER" id="PTHR37422:SF13">
    <property type="entry name" value="LIPOPOLYSACCHARIDE BIOSYNTHESIS PROTEIN PA4999-RELATED"/>
    <property type="match status" value="1"/>
</dbReference>
<dbReference type="InterPro" id="IPR007016">
    <property type="entry name" value="O-antigen_ligase-rel_domated"/>
</dbReference>
<dbReference type="PANTHER" id="PTHR37422">
    <property type="entry name" value="TEICHURONIC ACID BIOSYNTHESIS PROTEIN TUAE"/>
    <property type="match status" value="1"/>
</dbReference>
<evidence type="ECO:0000259" key="6">
    <source>
        <dbReference type="Pfam" id="PF04932"/>
    </source>
</evidence>
<feature type="transmembrane region" description="Helical" evidence="5">
    <location>
        <begin position="35"/>
        <end position="57"/>
    </location>
</feature>
<dbReference type="Proteomes" id="UP000617628">
    <property type="component" value="Unassembled WGS sequence"/>
</dbReference>
<feature type="transmembrane region" description="Helical" evidence="5">
    <location>
        <begin position="362"/>
        <end position="384"/>
    </location>
</feature>
<keyword evidence="2 5" id="KW-0812">Transmembrane</keyword>
<organism evidence="7 8">
    <name type="scientific">Pelagicoccus mobilis</name>
    <dbReference type="NCBI Taxonomy" id="415221"/>
    <lineage>
        <taxon>Bacteria</taxon>
        <taxon>Pseudomonadati</taxon>
        <taxon>Verrucomicrobiota</taxon>
        <taxon>Opitutia</taxon>
        <taxon>Puniceicoccales</taxon>
        <taxon>Pelagicoccaceae</taxon>
        <taxon>Pelagicoccus</taxon>
    </lineage>
</organism>
<evidence type="ECO:0000256" key="2">
    <source>
        <dbReference type="ARBA" id="ARBA00022692"/>
    </source>
</evidence>
<evidence type="ECO:0000313" key="7">
    <source>
        <dbReference type="EMBL" id="MBK1877939.1"/>
    </source>
</evidence>
<dbReference type="AlphaFoldDB" id="A0A934VRX5"/>
<dbReference type="GO" id="GO:0016874">
    <property type="term" value="F:ligase activity"/>
    <property type="evidence" value="ECO:0007669"/>
    <property type="project" value="UniProtKB-KW"/>
</dbReference>
<sequence>MAVELTGIQGVGHVQPREGESLAKGRFEFSDILQCYLICFGLFGQQAMVIAATGLGIDTRVFTVPARGLLSVVALTVLVYLILKSKRSVLNLSFLSFTLFWGAYGLRVALELSSRVDVVQEAGRFTGGYIATMAFGACFLPGLAILVNGSWRLRGLTRNLAILLTGGTGAAMIYFYGGHLLNFQNRMSSGQVVGEVTTIHPLALGYLGSVLCLFALYTFACRNASLLLRSCIGVALAAVGVFLLVGSASRGPVVALAVVYFVLLISKTRRLDFGRVFFLGMLFVVLAVGVVMLVRFTGSTVLDRLLYTGHLLSPGSGGATRLNLFQQALDRFVESPVIGSGFTLRSVEGTDMYPHNLILESLMATGLLGTVPLMILIFMGFAASWRILTRDPEMSWIPLLYVHFLTGSMFSGAIYSNVELWLALAATLSCDAWLRKKSAEEKESVEYEV</sequence>
<proteinExistence type="predicted"/>
<feature type="transmembrane region" description="Helical" evidence="5">
    <location>
        <begin position="199"/>
        <end position="219"/>
    </location>
</feature>
<evidence type="ECO:0000256" key="5">
    <source>
        <dbReference type="SAM" id="Phobius"/>
    </source>
</evidence>
<feature type="domain" description="O-antigen ligase-related" evidence="6">
    <location>
        <begin position="236"/>
        <end position="372"/>
    </location>
</feature>
<keyword evidence="3 5" id="KW-1133">Transmembrane helix</keyword>
<dbReference type="InterPro" id="IPR051533">
    <property type="entry name" value="WaaL-like"/>
</dbReference>
<reference evidence="7" key="1">
    <citation type="submission" date="2021-01" db="EMBL/GenBank/DDBJ databases">
        <title>Modified the classification status of verrucomicrobia.</title>
        <authorList>
            <person name="Feng X."/>
        </authorList>
    </citation>
    <scope>NUCLEOTIDE SEQUENCE</scope>
    <source>
        <strain evidence="7">KCTC 13126</strain>
    </source>
</reference>
<evidence type="ECO:0000256" key="4">
    <source>
        <dbReference type="ARBA" id="ARBA00023136"/>
    </source>
</evidence>
<feature type="transmembrane region" description="Helical" evidence="5">
    <location>
        <begin position="63"/>
        <end position="83"/>
    </location>
</feature>
<comment type="caution">
    <text evidence="7">The sequence shown here is derived from an EMBL/GenBank/DDBJ whole genome shotgun (WGS) entry which is preliminary data.</text>
</comment>
<keyword evidence="4 5" id="KW-0472">Membrane</keyword>
<dbReference type="RefSeq" id="WP_200356152.1">
    <property type="nucleotide sequence ID" value="NZ_JAENIL010000024.1"/>
</dbReference>
<feature type="transmembrane region" description="Helical" evidence="5">
    <location>
        <begin position="276"/>
        <end position="296"/>
    </location>
</feature>
<gene>
    <name evidence="7" type="ORF">JIN87_13765</name>
</gene>
<feature type="transmembrane region" description="Helical" evidence="5">
    <location>
        <begin position="90"/>
        <end position="109"/>
    </location>
</feature>
<feature type="transmembrane region" description="Helical" evidence="5">
    <location>
        <begin position="129"/>
        <end position="148"/>
    </location>
</feature>
<dbReference type="EMBL" id="JAENIL010000024">
    <property type="protein sequence ID" value="MBK1877939.1"/>
    <property type="molecule type" value="Genomic_DNA"/>
</dbReference>
<evidence type="ECO:0000313" key="8">
    <source>
        <dbReference type="Proteomes" id="UP000617628"/>
    </source>
</evidence>
<evidence type="ECO:0000256" key="3">
    <source>
        <dbReference type="ARBA" id="ARBA00022989"/>
    </source>
</evidence>
<keyword evidence="8" id="KW-1185">Reference proteome</keyword>
<dbReference type="GO" id="GO:0016020">
    <property type="term" value="C:membrane"/>
    <property type="evidence" value="ECO:0007669"/>
    <property type="project" value="UniProtKB-SubCell"/>
</dbReference>